<proteinExistence type="predicted"/>
<organism evidence="1 2">
    <name type="scientific">Brassica napus</name>
    <name type="common">Rape</name>
    <dbReference type="NCBI Taxonomy" id="3708"/>
    <lineage>
        <taxon>Eukaryota</taxon>
        <taxon>Viridiplantae</taxon>
        <taxon>Streptophyta</taxon>
        <taxon>Embryophyta</taxon>
        <taxon>Tracheophyta</taxon>
        <taxon>Spermatophyta</taxon>
        <taxon>Magnoliopsida</taxon>
        <taxon>eudicotyledons</taxon>
        <taxon>Gunneridae</taxon>
        <taxon>Pentapetalae</taxon>
        <taxon>rosids</taxon>
        <taxon>malvids</taxon>
        <taxon>Brassicales</taxon>
        <taxon>Brassicaceae</taxon>
        <taxon>Brassiceae</taxon>
        <taxon>Brassica</taxon>
    </lineage>
</organism>
<evidence type="ECO:0000313" key="1">
    <source>
        <dbReference type="EMBL" id="CDY12157.1"/>
    </source>
</evidence>
<accession>A0A078FGR4</accession>
<dbReference type="PaxDb" id="3708-A0A078FGR4"/>
<evidence type="ECO:0000313" key="2">
    <source>
        <dbReference type="Proteomes" id="UP000028999"/>
    </source>
</evidence>
<reference evidence="1 2" key="1">
    <citation type="journal article" date="2014" name="Science">
        <title>Plant genetics. Early allopolyploid evolution in the post-Neolithic Brassica napus oilseed genome.</title>
        <authorList>
            <person name="Chalhoub B."/>
            <person name="Denoeud F."/>
            <person name="Liu S."/>
            <person name="Parkin I.A."/>
            <person name="Tang H."/>
            <person name="Wang X."/>
            <person name="Chiquet J."/>
            <person name="Belcram H."/>
            <person name="Tong C."/>
            <person name="Samans B."/>
            <person name="Correa M."/>
            <person name="Da Silva C."/>
            <person name="Just J."/>
            <person name="Falentin C."/>
            <person name="Koh C.S."/>
            <person name="Le Clainche I."/>
            <person name="Bernard M."/>
            <person name="Bento P."/>
            <person name="Noel B."/>
            <person name="Labadie K."/>
            <person name="Alberti A."/>
            <person name="Charles M."/>
            <person name="Arnaud D."/>
            <person name="Guo H."/>
            <person name="Daviaud C."/>
            <person name="Alamery S."/>
            <person name="Jabbari K."/>
            <person name="Zhao M."/>
            <person name="Edger P.P."/>
            <person name="Chelaifa H."/>
            <person name="Tack D."/>
            <person name="Lassalle G."/>
            <person name="Mestiri I."/>
            <person name="Schnel N."/>
            <person name="Le Paslier M.C."/>
            <person name="Fan G."/>
            <person name="Renault V."/>
            <person name="Bayer P.E."/>
            <person name="Golicz A.A."/>
            <person name="Manoli S."/>
            <person name="Lee T.H."/>
            <person name="Thi V.H."/>
            <person name="Chalabi S."/>
            <person name="Hu Q."/>
            <person name="Fan C."/>
            <person name="Tollenaere R."/>
            <person name="Lu Y."/>
            <person name="Battail C."/>
            <person name="Shen J."/>
            <person name="Sidebottom C.H."/>
            <person name="Wang X."/>
            <person name="Canaguier A."/>
            <person name="Chauveau A."/>
            <person name="Berard A."/>
            <person name="Deniot G."/>
            <person name="Guan M."/>
            <person name="Liu Z."/>
            <person name="Sun F."/>
            <person name="Lim Y.P."/>
            <person name="Lyons E."/>
            <person name="Town C.D."/>
            <person name="Bancroft I."/>
            <person name="Wang X."/>
            <person name="Meng J."/>
            <person name="Ma J."/>
            <person name="Pires J.C."/>
            <person name="King G.J."/>
            <person name="Brunel D."/>
            <person name="Delourme R."/>
            <person name="Renard M."/>
            <person name="Aury J.M."/>
            <person name="Adams K.L."/>
            <person name="Batley J."/>
            <person name="Snowdon R.J."/>
            <person name="Tost J."/>
            <person name="Edwards D."/>
            <person name="Zhou Y."/>
            <person name="Hua W."/>
            <person name="Sharpe A.G."/>
            <person name="Paterson A.H."/>
            <person name="Guan C."/>
            <person name="Wincker P."/>
        </authorList>
    </citation>
    <scope>NUCLEOTIDE SEQUENCE [LARGE SCALE GENOMIC DNA]</scope>
    <source>
        <strain evidence="2">cv. Darmor-bzh</strain>
    </source>
</reference>
<dbReference type="Proteomes" id="UP000028999">
    <property type="component" value="Unassembled WGS sequence"/>
</dbReference>
<gene>
    <name evidence="1" type="primary">BnaC04g11870D</name>
    <name evidence="1" type="ORF">GSBRNA2T00061159001</name>
</gene>
<name>A0A078FGR4_BRANA</name>
<sequence length="14" mass="1558">MNPEASYSVSSERT</sequence>
<protein>
    <submittedName>
        <fullName evidence="1">BnaC04g11870D protein</fullName>
    </submittedName>
</protein>
<keyword evidence="2" id="KW-1185">Reference proteome</keyword>
<dbReference type="EMBL" id="LK032018">
    <property type="protein sequence ID" value="CDY12157.1"/>
    <property type="molecule type" value="Genomic_DNA"/>
</dbReference>